<gene>
    <name evidence="3" type="ORF">A3860_01080</name>
</gene>
<evidence type="ECO:0000313" key="3">
    <source>
        <dbReference type="EMBL" id="OQP66983.1"/>
    </source>
</evidence>
<dbReference type="EMBL" id="LVYD01000001">
    <property type="protein sequence ID" value="OQP66983.1"/>
    <property type="molecule type" value="Genomic_DNA"/>
</dbReference>
<name>A0A1V9G8N5_9BACT</name>
<dbReference type="Proteomes" id="UP000192796">
    <property type="component" value="Unassembled WGS sequence"/>
</dbReference>
<feature type="region of interest" description="Disordered" evidence="1">
    <location>
        <begin position="55"/>
        <end position="75"/>
    </location>
</feature>
<evidence type="ECO:0000313" key="4">
    <source>
        <dbReference type="Proteomes" id="UP000192796"/>
    </source>
</evidence>
<protein>
    <submittedName>
        <fullName evidence="3">Uncharacterized protein</fullName>
    </submittedName>
</protein>
<dbReference type="AlphaFoldDB" id="A0A1V9G8N5"/>
<feature type="transmembrane region" description="Helical" evidence="2">
    <location>
        <begin position="17"/>
        <end position="37"/>
    </location>
</feature>
<organism evidence="3 4">
    <name type="scientific">Niastella vici</name>
    <dbReference type="NCBI Taxonomy" id="1703345"/>
    <lineage>
        <taxon>Bacteria</taxon>
        <taxon>Pseudomonadati</taxon>
        <taxon>Bacteroidota</taxon>
        <taxon>Chitinophagia</taxon>
        <taxon>Chitinophagales</taxon>
        <taxon>Chitinophagaceae</taxon>
        <taxon>Niastella</taxon>
    </lineage>
</organism>
<keyword evidence="4" id="KW-1185">Reference proteome</keyword>
<keyword evidence="2" id="KW-1133">Transmembrane helix</keyword>
<accession>A0A1V9G8N5</accession>
<comment type="caution">
    <text evidence="3">The sequence shown here is derived from an EMBL/GenBank/DDBJ whole genome shotgun (WGS) entry which is preliminary data.</text>
</comment>
<keyword evidence="2" id="KW-0812">Transmembrane</keyword>
<reference evidence="3 4" key="1">
    <citation type="submission" date="2016-03" db="EMBL/GenBank/DDBJ databases">
        <title>Niastella vici sp. nov., isolated from farmland soil.</title>
        <authorList>
            <person name="Chen L."/>
            <person name="Wang D."/>
            <person name="Yang S."/>
            <person name="Wang G."/>
        </authorList>
    </citation>
    <scope>NUCLEOTIDE SEQUENCE [LARGE SCALE GENOMIC DNA]</scope>
    <source>
        <strain evidence="3 4">DJ57</strain>
    </source>
</reference>
<sequence length="124" mass="13767">MNKSIQRVYTASVAKRIVACAMMLLLLWITGINFLYLSKDPGSALVTCIDTNGDDDSGSDCNSNPAGPDEKSPDAPITISEEFLHEYHNPVSPDWINTFFQHKVHETEKLCIFHPESFSPPPEA</sequence>
<evidence type="ECO:0000256" key="2">
    <source>
        <dbReference type="SAM" id="Phobius"/>
    </source>
</evidence>
<keyword evidence="2" id="KW-0472">Membrane</keyword>
<evidence type="ECO:0000256" key="1">
    <source>
        <dbReference type="SAM" id="MobiDB-lite"/>
    </source>
</evidence>
<dbReference type="STRING" id="1703345.A3860_01080"/>
<proteinExistence type="predicted"/>
<dbReference type="OrthoDB" id="670314at2"/>
<dbReference type="RefSeq" id="WP_081144682.1">
    <property type="nucleotide sequence ID" value="NZ_LVYD01000001.1"/>
</dbReference>